<feature type="domain" description="RanBP2-type" evidence="4">
    <location>
        <begin position="77"/>
        <end position="96"/>
    </location>
</feature>
<dbReference type="PROSITE" id="PS01358">
    <property type="entry name" value="ZF_RANBP2_1"/>
    <property type="match status" value="1"/>
</dbReference>
<keyword evidence="6" id="KW-1185">Reference proteome</keyword>
<evidence type="ECO:0000259" key="4">
    <source>
        <dbReference type="PROSITE" id="PS01358"/>
    </source>
</evidence>
<dbReference type="RefSeq" id="WP_284300759.1">
    <property type="nucleotide sequence ID" value="NZ_BSSV01000008.1"/>
</dbReference>
<dbReference type="Pfam" id="PF09413">
    <property type="entry name" value="DUF2007"/>
    <property type="match status" value="1"/>
</dbReference>
<dbReference type="Proteomes" id="UP001157134">
    <property type="component" value="Unassembled WGS sequence"/>
</dbReference>
<evidence type="ECO:0000313" key="6">
    <source>
        <dbReference type="Proteomes" id="UP001157134"/>
    </source>
</evidence>
<evidence type="ECO:0000256" key="2">
    <source>
        <dbReference type="ARBA" id="ARBA00022771"/>
    </source>
</evidence>
<keyword evidence="3" id="KW-0862">Zinc</keyword>
<protein>
    <recommendedName>
        <fullName evidence="4">RanBP2-type domain-containing protein</fullName>
    </recommendedName>
</protein>
<keyword evidence="1" id="KW-0479">Metal-binding</keyword>
<name>A0ABQ6HJ47_9GAMM</name>
<organism evidence="5 6">
    <name type="scientific">Thalassotalea loyana</name>
    <dbReference type="NCBI Taxonomy" id="280483"/>
    <lineage>
        <taxon>Bacteria</taxon>
        <taxon>Pseudomonadati</taxon>
        <taxon>Pseudomonadota</taxon>
        <taxon>Gammaproteobacteria</taxon>
        <taxon>Alteromonadales</taxon>
        <taxon>Colwelliaceae</taxon>
        <taxon>Thalassotalea</taxon>
    </lineage>
</organism>
<dbReference type="InterPro" id="IPR018551">
    <property type="entry name" value="DUF2007"/>
</dbReference>
<gene>
    <name evidence="5" type="ORF">tloyanaT_33290</name>
</gene>
<sequence length="101" mass="11603">MKKIYSNENNFLVHNVKNMVEAQGIEVFIKNEFAQGAVGDISAFDAWPELWVVDDADFERATNIIEASQKNTYSSDWICNNCQEVNDASFDICWQCQEENN</sequence>
<evidence type="ECO:0000256" key="1">
    <source>
        <dbReference type="ARBA" id="ARBA00022723"/>
    </source>
</evidence>
<dbReference type="EMBL" id="BSSV01000008">
    <property type="protein sequence ID" value="GLX87076.1"/>
    <property type="molecule type" value="Genomic_DNA"/>
</dbReference>
<evidence type="ECO:0000313" key="5">
    <source>
        <dbReference type="EMBL" id="GLX87076.1"/>
    </source>
</evidence>
<evidence type="ECO:0000256" key="3">
    <source>
        <dbReference type="ARBA" id="ARBA00022833"/>
    </source>
</evidence>
<dbReference type="InterPro" id="IPR001876">
    <property type="entry name" value="Znf_RanBP2"/>
</dbReference>
<proteinExistence type="predicted"/>
<dbReference type="Gene3D" id="3.30.70.790">
    <property type="entry name" value="UreE, C-terminal domain"/>
    <property type="match status" value="1"/>
</dbReference>
<accession>A0ABQ6HJ47</accession>
<keyword evidence="2" id="KW-0863">Zinc-finger</keyword>
<comment type="caution">
    <text evidence="5">The sequence shown here is derived from an EMBL/GenBank/DDBJ whole genome shotgun (WGS) entry which is preliminary data.</text>
</comment>
<reference evidence="5 6" key="1">
    <citation type="submission" date="2023-03" db="EMBL/GenBank/DDBJ databases">
        <title>Thalassotalea loyana LMG 22536T draft genome sequence.</title>
        <authorList>
            <person name="Sawabe T."/>
        </authorList>
    </citation>
    <scope>NUCLEOTIDE SEQUENCE [LARGE SCALE GENOMIC DNA]</scope>
    <source>
        <strain evidence="5 6">LMG 22536</strain>
    </source>
</reference>